<protein>
    <submittedName>
        <fullName evidence="4">Phenylacetic acid degradation thioesterase</fullName>
    </submittedName>
</protein>
<dbReference type="InterPro" id="IPR039298">
    <property type="entry name" value="ACOT13"/>
</dbReference>
<keyword evidence="5" id="KW-1185">Reference proteome</keyword>
<dbReference type="PANTHER" id="PTHR21660:SF1">
    <property type="entry name" value="ACYL-COENZYME A THIOESTERASE 13"/>
    <property type="match status" value="1"/>
</dbReference>
<gene>
    <name evidence="4" type="ORF">dnm_073320</name>
</gene>
<evidence type="ECO:0000256" key="2">
    <source>
        <dbReference type="ARBA" id="ARBA00022801"/>
    </source>
</evidence>
<proteinExistence type="inferred from homology"/>
<dbReference type="InterPro" id="IPR006683">
    <property type="entry name" value="Thioestr_dom"/>
</dbReference>
<keyword evidence="2" id="KW-0378">Hydrolase</keyword>
<feature type="domain" description="Thioesterase" evidence="3">
    <location>
        <begin position="51"/>
        <end position="126"/>
    </location>
</feature>
<dbReference type="CDD" id="cd03443">
    <property type="entry name" value="PaaI_thioesterase"/>
    <property type="match status" value="1"/>
</dbReference>
<evidence type="ECO:0000259" key="3">
    <source>
        <dbReference type="Pfam" id="PF03061"/>
    </source>
</evidence>
<dbReference type="Gene3D" id="3.10.129.10">
    <property type="entry name" value="Hotdog Thioesterase"/>
    <property type="match status" value="1"/>
</dbReference>
<dbReference type="SUPFAM" id="SSF54637">
    <property type="entry name" value="Thioesterase/thiol ester dehydrase-isomerase"/>
    <property type="match status" value="1"/>
</dbReference>
<accession>A0A975BTE5</accession>
<dbReference type="Pfam" id="PF03061">
    <property type="entry name" value="4HBT"/>
    <property type="match status" value="1"/>
</dbReference>
<dbReference type="KEGG" id="dmm:dnm_073320"/>
<dbReference type="NCBIfam" id="TIGR00369">
    <property type="entry name" value="unchar_dom_1"/>
    <property type="match status" value="1"/>
</dbReference>
<comment type="similarity">
    <text evidence="1">Belongs to the thioesterase PaaI family.</text>
</comment>
<reference evidence="4" key="1">
    <citation type="journal article" date="2021" name="Microb. Physiol.">
        <title>Proteogenomic Insights into the Physiology of Marine, Sulfate-Reducing, Filamentous Desulfonema limicola and Desulfonema magnum.</title>
        <authorList>
            <person name="Schnaars V."/>
            <person name="Wohlbrand L."/>
            <person name="Scheve S."/>
            <person name="Hinrichs C."/>
            <person name="Reinhardt R."/>
            <person name="Rabus R."/>
        </authorList>
    </citation>
    <scope>NUCLEOTIDE SEQUENCE</scope>
    <source>
        <strain evidence="4">4be13</strain>
    </source>
</reference>
<dbReference type="PANTHER" id="PTHR21660">
    <property type="entry name" value="THIOESTERASE SUPERFAMILY MEMBER-RELATED"/>
    <property type="match status" value="1"/>
</dbReference>
<dbReference type="GO" id="GO:0047617">
    <property type="term" value="F:fatty acyl-CoA hydrolase activity"/>
    <property type="evidence" value="ECO:0007669"/>
    <property type="project" value="InterPro"/>
</dbReference>
<dbReference type="Proteomes" id="UP000663722">
    <property type="component" value="Chromosome"/>
</dbReference>
<dbReference type="EMBL" id="CP061800">
    <property type="protein sequence ID" value="QTA91268.1"/>
    <property type="molecule type" value="Genomic_DNA"/>
</dbReference>
<sequence length="162" mass="17840">MPELNPEHIKSVIEAINKGPFFMYMSMRVTELDIGFAKVVMNIAETHMNPFGGLHGGAYASVIDTAAYWSAYCDLPEKHGLVSIDIKIDFLSAVTGQKVIVIGNRIKSGRSIYLAEAKMTDENGKLLGYGTSKLMVTRNKQTINDAVKYVCADKLPCKYTAI</sequence>
<dbReference type="InterPro" id="IPR003736">
    <property type="entry name" value="PAAI_dom"/>
</dbReference>
<name>A0A975BTE5_9BACT</name>
<organism evidence="4 5">
    <name type="scientific">Desulfonema magnum</name>
    <dbReference type="NCBI Taxonomy" id="45655"/>
    <lineage>
        <taxon>Bacteria</taxon>
        <taxon>Pseudomonadati</taxon>
        <taxon>Thermodesulfobacteriota</taxon>
        <taxon>Desulfobacteria</taxon>
        <taxon>Desulfobacterales</taxon>
        <taxon>Desulfococcaceae</taxon>
        <taxon>Desulfonema</taxon>
    </lineage>
</organism>
<dbReference type="RefSeq" id="WP_207679121.1">
    <property type="nucleotide sequence ID" value="NZ_CP061800.1"/>
</dbReference>
<evidence type="ECO:0000313" key="4">
    <source>
        <dbReference type="EMBL" id="QTA91268.1"/>
    </source>
</evidence>
<evidence type="ECO:0000256" key="1">
    <source>
        <dbReference type="ARBA" id="ARBA00008324"/>
    </source>
</evidence>
<evidence type="ECO:0000313" key="5">
    <source>
        <dbReference type="Proteomes" id="UP000663722"/>
    </source>
</evidence>
<dbReference type="InterPro" id="IPR029069">
    <property type="entry name" value="HotDog_dom_sf"/>
</dbReference>
<dbReference type="AlphaFoldDB" id="A0A975BTE5"/>